<feature type="compositionally biased region" description="Basic and acidic residues" evidence="1">
    <location>
        <begin position="176"/>
        <end position="185"/>
    </location>
</feature>
<dbReference type="Proteomes" id="UP001163846">
    <property type="component" value="Unassembled WGS sequence"/>
</dbReference>
<name>A0AA38P1H4_9AGAR</name>
<accession>A0AA38P1H4</accession>
<keyword evidence="2" id="KW-0732">Signal</keyword>
<proteinExistence type="predicted"/>
<evidence type="ECO:0000256" key="2">
    <source>
        <dbReference type="SAM" id="SignalP"/>
    </source>
</evidence>
<protein>
    <recommendedName>
        <fullName evidence="5">Secreted protein</fullName>
    </recommendedName>
</protein>
<feature type="region of interest" description="Disordered" evidence="1">
    <location>
        <begin position="161"/>
        <end position="185"/>
    </location>
</feature>
<evidence type="ECO:0000313" key="4">
    <source>
        <dbReference type="Proteomes" id="UP001163846"/>
    </source>
</evidence>
<comment type="caution">
    <text evidence="3">The sequence shown here is derived from an EMBL/GenBank/DDBJ whole genome shotgun (WGS) entry which is preliminary data.</text>
</comment>
<evidence type="ECO:0008006" key="5">
    <source>
        <dbReference type="Google" id="ProtNLM"/>
    </source>
</evidence>
<feature type="region of interest" description="Disordered" evidence="1">
    <location>
        <begin position="122"/>
        <end position="142"/>
    </location>
</feature>
<dbReference type="AlphaFoldDB" id="A0AA38P1H4"/>
<sequence length="285" mass="31251">MTRPVLAFPLGLTFVFLASTVAPASEVLTAPTSFPGRRWIDDLDHPDHSRLSRIAVINDHGPHLQGSSTALASAQRRDVSFDILNVRSVDYRYHEELAIEHQPGQEGDGVAFQSIGATYHPELSGSSSAAAATLEKGDTAHRKNRRHVLDSFLTSRSAEIEHAEVSSEPELSVAPDDVHPNPKRSFQDIKTQQERLTQLKETLEKRPGGKEKFAEGNSQVIEGLLDDIRAIEQVVVSQKDAKQEHEAARISELLPVHLCPSPPVSSTTANIIPEREPLSLFDSAV</sequence>
<feature type="signal peptide" evidence="2">
    <location>
        <begin position="1"/>
        <end position="24"/>
    </location>
</feature>
<evidence type="ECO:0000313" key="3">
    <source>
        <dbReference type="EMBL" id="KAJ3834491.1"/>
    </source>
</evidence>
<feature type="chain" id="PRO_5041230473" description="Secreted protein" evidence="2">
    <location>
        <begin position="25"/>
        <end position="285"/>
    </location>
</feature>
<dbReference type="EMBL" id="MU806525">
    <property type="protein sequence ID" value="KAJ3834491.1"/>
    <property type="molecule type" value="Genomic_DNA"/>
</dbReference>
<reference evidence="3" key="1">
    <citation type="submission" date="2022-08" db="EMBL/GenBank/DDBJ databases">
        <authorList>
            <consortium name="DOE Joint Genome Institute"/>
            <person name="Min B."/>
            <person name="Riley R."/>
            <person name="Sierra-Patev S."/>
            <person name="Naranjo-Ortiz M."/>
            <person name="Looney B."/>
            <person name="Konkel Z."/>
            <person name="Slot J.C."/>
            <person name="Sakamoto Y."/>
            <person name="Steenwyk J.L."/>
            <person name="Rokas A."/>
            <person name="Carro J."/>
            <person name="Camarero S."/>
            <person name="Ferreira P."/>
            <person name="Molpeceres G."/>
            <person name="Ruiz-Duenas F.J."/>
            <person name="Serrano A."/>
            <person name="Henrissat B."/>
            <person name="Drula E."/>
            <person name="Hughes K.W."/>
            <person name="Mata J.L."/>
            <person name="Ishikawa N.K."/>
            <person name="Vargas-Isla R."/>
            <person name="Ushijima S."/>
            <person name="Smith C.A."/>
            <person name="Ahrendt S."/>
            <person name="Andreopoulos W."/>
            <person name="He G."/>
            <person name="Labutti K."/>
            <person name="Lipzen A."/>
            <person name="Ng V."/>
            <person name="Sandor L."/>
            <person name="Barry K."/>
            <person name="Martinez A.T."/>
            <person name="Xiao Y."/>
            <person name="Gibbons J.G."/>
            <person name="Terashima K."/>
            <person name="Hibbett D.S."/>
            <person name="Grigoriev I.V."/>
        </authorList>
    </citation>
    <scope>NUCLEOTIDE SEQUENCE</scope>
    <source>
        <strain evidence="3">TFB9207</strain>
    </source>
</reference>
<organism evidence="3 4">
    <name type="scientific">Lentinula raphanica</name>
    <dbReference type="NCBI Taxonomy" id="153919"/>
    <lineage>
        <taxon>Eukaryota</taxon>
        <taxon>Fungi</taxon>
        <taxon>Dikarya</taxon>
        <taxon>Basidiomycota</taxon>
        <taxon>Agaricomycotina</taxon>
        <taxon>Agaricomycetes</taxon>
        <taxon>Agaricomycetidae</taxon>
        <taxon>Agaricales</taxon>
        <taxon>Marasmiineae</taxon>
        <taxon>Omphalotaceae</taxon>
        <taxon>Lentinula</taxon>
    </lineage>
</organism>
<gene>
    <name evidence="3" type="ORF">F5878DRAFT_664720</name>
</gene>
<keyword evidence="4" id="KW-1185">Reference proteome</keyword>
<evidence type="ECO:0000256" key="1">
    <source>
        <dbReference type="SAM" id="MobiDB-lite"/>
    </source>
</evidence>